<reference evidence="8" key="1">
    <citation type="submission" date="2021-05" db="EMBL/GenBank/DDBJ databases">
        <title>Energy efficiency and biological interactions define the core microbiome of deep oligotrophic groundwater.</title>
        <authorList>
            <person name="Mehrshad M."/>
            <person name="Lopez-Fernandez M."/>
            <person name="Bell E."/>
            <person name="Bernier-Latmani R."/>
            <person name="Bertilsson S."/>
            <person name="Dopson M."/>
        </authorList>
    </citation>
    <scope>NUCLEOTIDE SEQUENCE</scope>
    <source>
        <strain evidence="8">Modern_marine.mb.64</strain>
    </source>
</reference>
<dbReference type="PANTHER" id="PTHR30026">
    <property type="entry name" value="OUTER MEMBRANE PROTEIN TOLC"/>
    <property type="match status" value="1"/>
</dbReference>
<dbReference type="SUPFAM" id="SSF56954">
    <property type="entry name" value="Outer membrane efflux proteins (OEP)"/>
    <property type="match status" value="1"/>
</dbReference>
<dbReference type="GO" id="GO:0015562">
    <property type="term" value="F:efflux transmembrane transporter activity"/>
    <property type="evidence" value="ECO:0007669"/>
    <property type="project" value="InterPro"/>
</dbReference>
<accession>A0A948RWM7</accession>
<sequence>MKVKSSRNIISRSRIACVFGKSPSASTASARRFLAALLFMPVLLFLESPCDASYTLCEAVSRALEHNHNIAAKSHALDAAVWAHRQAKAQLFPSLSLQSSYTRLDDETVKRANSIGRELTFFYPDTAGNFQAETVEIPQTVFRNGFETQITAQMLLFHPTVWNGVAATGAIKDAAYWQEILTRQETAHQTVRAGIQLLKVYSLIEIQNEHLAQARENTALAERLFSVGRYSEADVLRWRVEEARRQGELAQQENLRRVNAMSLENLLGEPSGGFLELDDHLPQPILDQIDLFLGFDMNEWSDFESRPVNEIIENNPTLKILNNSVRISDLENQRSKTKLLPSLTLSGSYGWQNNNTLNLDGAKAWNASLVFSLPIFTSFSNYSEWQMTKRKVLQTREENEVAIRGLYLSAEAARSSIRSNTKLLLLAEATLESARRNLEIMHSNYTLGRLTNLEWIDANLTLQEAEQIHSAAYYDLVLAIADFFQSRGEILELFSGTGAEGVSH</sequence>
<keyword evidence="7" id="KW-0998">Cell outer membrane</keyword>
<evidence type="ECO:0000256" key="5">
    <source>
        <dbReference type="ARBA" id="ARBA00022692"/>
    </source>
</evidence>
<comment type="similarity">
    <text evidence="2">Belongs to the outer membrane factor (OMF) (TC 1.B.17) family.</text>
</comment>
<dbReference type="Gene3D" id="1.20.1600.10">
    <property type="entry name" value="Outer membrane efflux proteins (OEP)"/>
    <property type="match status" value="1"/>
</dbReference>
<keyword evidence="6" id="KW-0472">Membrane</keyword>
<keyword evidence="5" id="KW-0812">Transmembrane</keyword>
<dbReference type="GO" id="GO:0009279">
    <property type="term" value="C:cell outer membrane"/>
    <property type="evidence" value="ECO:0007669"/>
    <property type="project" value="UniProtKB-SubCell"/>
</dbReference>
<evidence type="ECO:0000256" key="7">
    <source>
        <dbReference type="ARBA" id="ARBA00023237"/>
    </source>
</evidence>
<name>A0A948RWM7_UNCEI</name>
<dbReference type="Proteomes" id="UP000777784">
    <property type="component" value="Unassembled WGS sequence"/>
</dbReference>
<evidence type="ECO:0000256" key="6">
    <source>
        <dbReference type="ARBA" id="ARBA00023136"/>
    </source>
</evidence>
<keyword evidence="3" id="KW-0813">Transport</keyword>
<proteinExistence type="inferred from homology"/>
<evidence type="ECO:0000256" key="2">
    <source>
        <dbReference type="ARBA" id="ARBA00007613"/>
    </source>
</evidence>
<dbReference type="GO" id="GO:1990281">
    <property type="term" value="C:efflux pump complex"/>
    <property type="evidence" value="ECO:0007669"/>
    <property type="project" value="TreeGrafter"/>
</dbReference>
<evidence type="ECO:0000256" key="4">
    <source>
        <dbReference type="ARBA" id="ARBA00022452"/>
    </source>
</evidence>
<dbReference type="EMBL" id="JAHJDP010000087">
    <property type="protein sequence ID" value="MBU2692220.1"/>
    <property type="molecule type" value="Genomic_DNA"/>
</dbReference>
<organism evidence="8 9">
    <name type="scientific">Eiseniibacteriota bacterium</name>
    <dbReference type="NCBI Taxonomy" id="2212470"/>
    <lineage>
        <taxon>Bacteria</taxon>
        <taxon>Candidatus Eiseniibacteriota</taxon>
    </lineage>
</organism>
<dbReference type="Pfam" id="PF02321">
    <property type="entry name" value="OEP"/>
    <property type="match status" value="2"/>
</dbReference>
<comment type="subcellular location">
    <subcellularLocation>
        <location evidence="1">Cell outer membrane</location>
    </subcellularLocation>
</comment>
<dbReference type="InterPro" id="IPR003423">
    <property type="entry name" value="OMP_efflux"/>
</dbReference>
<evidence type="ECO:0000256" key="3">
    <source>
        <dbReference type="ARBA" id="ARBA00022448"/>
    </source>
</evidence>
<dbReference type="GO" id="GO:0015288">
    <property type="term" value="F:porin activity"/>
    <property type="evidence" value="ECO:0007669"/>
    <property type="project" value="TreeGrafter"/>
</dbReference>
<comment type="caution">
    <text evidence="8">The sequence shown here is derived from an EMBL/GenBank/DDBJ whole genome shotgun (WGS) entry which is preliminary data.</text>
</comment>
<keyword evidence="4" id="KW-1134">Transmembrane beta strand</keyword>
<dbReference type="AlphaFoldDB" id="A0A948RWM7"/>
<dbReference type="InterPro" id="IPR051906">
    <property type="entry name" value="TolC-like"/>
</dbReference>
<evidence type="ECO:0000313" key="8">
    <source>
        <dbReference type="EMBL" id="MBU2692220.1"/>
    </source>
</evidence>
<gene>
    <name evidence="8" type="ORF">KJ970_14960</name>
</gene>
<dbReference type="PANTHER" id="PTHR30026:SF20">
    <property type="entry name" value="OUTER MEMBRANE PROTEIN TOLC"/>
    <property type="match status" value="1"/>
</dbReference>
<evidence type="ECO:0000256" key="1">
    <source>
        <dbReference type="ARBA" id="ARBA00004442"/>
    </source>
</evidence>
<evidence type="ECO:0000313" key="9">
    <source>
        <dbReference type="Proteomes" id="UP000777784"/>
    </source>
</evidence>
<protein>
    <submittedName>
        <fullName evidence="8">TolC family protein</fullName>
    </submittedName>
</protein>